<dbReference type="Proteomes" id="UP000308760">
    <property type="component" value="Unassembled WGS sequence"/>
</dbReference>
<evidence type="ECO:0000256" key="2">
    <source>
        <dbReference type="SAM" id="Phobius"/>
    </source>
</evidence>
<evidence type="ECO:0000313" key="3">
    <source>
        <dbReference type="EMBL" id="THV41556.1"/>
    </source>
</evidence>
<name>A0A4V4HSG2_9ACTN</name>
<keyword evidence="2" id="KW-1133">Transmembrane helix</keyword>
<evidence type="ECO:0000256" key="1">
    <source>
        <dbReference type="SAM" id="MobiDB-lite"/>
    </source>
</evidence>
<dbReference type="RefSeq" id="WP_136534519.1">
    <property type="nucleotide sequence ID" value="NZ_STGY01000042.1"/>
</dbReference>
<feature type="compositionally biased region" description="Low complexity" evidence="1">
    <location>
        <begin position="85"/>
        <end position="94"/>
    </location>
</feature>
<feature type="region of interest" description="Disordered" evidence="1">
    <location>
        <begin position="49"/>
        <end position="94"/>
    </location>
</feature>
<dbReference type="EMBL" id="STGY01000042">
    <property type="protein sequence ID" value="THV41556.1"/>
    <property type="molecule type" value="Genomic_DNA"/>
</dbReference>
<keyword evidence="2" id="KW-0472">Membrane</keyword>
<dbReference type="AlphaFoldDB" id="A0A4V4HSG2"/>
<gene>
    <name evidence="3" type="ORF">FAB82_10630</name>
</gene>
<keyword evidence="2" id="KW-0812">Transmembrane</keyword>
<proteinExistence type="predicted"/>
<dbReference type="OrthoDB" id="5189092at2"/>
<protein>
    <recommendedName>
        <fullName evidence="5">MucR family transcriptional regulator</fullName>
    </recommendedName>
</protein>
<sequence length="221" mass="22217">MQGFRGKLVKGSEPEAVYWKRRAIVAGAVLALIIVVVVAVGAIGGDDGGSATAEGDAEAQEWATPSVDSTLKRPTVPSEAPPSEPSESASSAEPVVPVCTADDLMLQVVAAFDQARSGSPVPVSVLVASGADAACTADLGGVSIELAAGADVVYSSAHCTPASAKPVELEDGKGQTVEFEFDGLASEPGCAGDRRQLPAGDYELSAHLGEAASPVTAIELT</sequence>
<keyword evidence="4" id="KW-1185">Reference proteome</keyword>
<comment type="caution">
    <text evidence="3">The sequence shown here is derived from an EMBL/GenBank/DDBJ whole genome shotgun (WGS) entry which is preliminary data.</text>
</comment>
<accession>A0A4V4HSG2</accession>
<evidence type="ECO:0008006" key="5">
    <source>
        <dbReference type="Google" id="ProtNLM"/>
    </source>
</evidence>
<feature type="transmembrane region" description="Helical" evidence="2">
    <location>
        <begin position="23"/>
        <end position="44"/>
    </location>
</feature>
<reference evidence="4" key="1">
    <citation type="submission" date="2019-04" db="EMBL/GenBank/DDBJ databases">
        <title>Nocardioides xinjiangensis sp. nov.</title>
        <authorList>
            <person name="Liu S."/>
        </authorList>
    </citation>
    <scope>NUCLEOTIDE SEQUENCE [LARGE SCALE GENOMIC DNA]</scope>
    <source>
        <strain evidence="4">18</strain>
    </source>
</reference>
<evidence type="ECO:0000313" key="4">
    <source>
        <dbReference type="Proteomes" id="UP000308760"/>
    </source>
</evidence>
<organism evidence="3 4">
    <name type="scientific">Glycomyces buryatensis</name>
    <dbReference type="NCBI Taxonomy" id="2570927"/>
    <lineage>
        <taxon>Bacteria</taxon>
        <taxon>Bacillati</taxon>
        <taxon>Actinomycetota</taxon>
        <taxon>Actinomycetes</taxon>
        <taxon>Glycomycetales</taxon>
        <taxon>Glycomycetaceae</taxon>
        <taxon>Glycomyces</taxon>
    </lineage>
</organism>
<reference evidence="3 4" key="2">
    <citation type="submission" date="2019-05" db="EMBL/GenBank/DDBJ databases">
        <title>Glycomyces buryatensis sp. nov.</title>
        <authorList>
            <person name="Nikitina E."/>
        </authorList>
    </citation>
    <scope>NUCLEOTIDE SEQUENCE [LARGE SCALE GENOMIC DNA]</scope>
    <source>
        <strain evidence="3 4">18</strain>
    </source>
</reference>